<evidence type="ECO:0000313" key="1">
    <source>
        <dbReference type="EMBL" id="KRT95608.1"/>
    </source>
</evidence>
<proteinExistence type="predicted"/>
<dbReference type="AlphaFoldDB" id="A0A0J6EY86"/>
<organism evidence="1 2">
    <name type="scientific">Bacillus glycinifermentans</name>
    <dbReference type="NCBI Taxonomy" id="1664069"/>
    <lineage>
        <taxon>Bacteria</taxon>
        <taxon>Bacillati</taxon>
        <taxon>Bacillota</taxon>
        <taxon>Bacilli</taxon>
        <taxon>Bacillales</taxon>
        <taxon>Bacillaceae</taxon>
        <taxon>Bacillus</taxon>
    </lineage>
</organism>
<accession>A0A0J6H3M7</accession>
<name>A0A0J6EY86_9BACI</name>
<dbReference type="EMBL" id="LECW02000001">
    <property type="protein sequence ID" value="KRT95608.1"/>
    <property type="molecule type" value="Genomic_DNA"/>
</dbReference>
<reference evidence="1 2" key="1">
    <citation type="journal article" date="2015" name="Int. J. Syst. Evol. Microbiol.">
        <title>Bacillus glycinifermentans sp. nov., isolated from fermented soybean paste.</title>
        <authorList>
            <person name="Kim S.J."/>
            <person name="Dunlap C.A."/>
            <person name="Kwon S.W."/>
            <person name="Rooney A.P."/>
        </authorList>
    </citation>
    <scope>NUCLEOTIDE SEQUENCE [LARGE SCALE GENOMIC DNA]</scope>
    <source>
        <strain evidence="1 2">GO-13</strain>
    </source>
</reference>
<protein>
    <submittedName>
        <fullName evidence="1">Uncharacterized protein</fullName>
    </submittedName>
</protein>
<comment type="caution">
    <text evidence="1">The sequence shown here is derived from an EMBL/GenBank/DDBJ whole genome shotgun (WGS) entry which is preliminary data.</text>
</comment>
<evidence type="ECO:0000313" key="2">
    <source>
        <dbReference type="Proteomes" id="UP000036168"/>
    </source>
</evidence>
<sequence>MLLLLLYENLILHNLGVDGIRSTIMDNNILLYYFHIDKPAWYEDIDFSEPAEHTKKAPAEDLFKLLYLFAFDHARCNKKTDGK</sequence>
<accession>A0A0J6EY86</accession>
<dbReference type="Proteomes" id="UP000036168">
    <property type="component" value="Unassembled WGS sequence"/>
</dbReference>
<gene>
    <name evidence="1" type="ORF">AB447_200400</name>
</gene>